<dbReference type="Proteomes" id="UP001235939">
    <property type="component" value="Chromosome 06"/>
</dbReference>
<sequence>MNLSPRTVSRIINEDLGLRAFKRRTGHLITPALRDIRRVRSKMLLTRHDDSAPAHKAKSTQQWLETNVPEFIKANEWPSGSFDLNPFDYSLWAYLEEKVCSKRYHNLDQLKSALVRAMKEIPLEKAISLRLDKSSDVLDLFPELCHNVHACRWHGCDLQRRSALQIPSSVLSSDIIQSTERCGRSLQRLEKRPKFDRKESSIMTMPQPTQLQNEEFLFKKSDSVALTLTIQP</sequence>
<reference evidence="1 2" key="1">
    <citation type="submission" date="2022-01" db="EMBL/GenBank/DDBJ databases">
        <title>A chromosomal length assembly of Cordylochernes scorpioides.</title>
        <authorList>
            <person name="Zeh D."/>
            <person name="Zeh J."/>
        </authorList>
    </citation>
    <scope>NUCLEOTIDE SEQUENCE [LARGE SCALE GENOMIC DNA]</scope>
    <source>
        <strain evidence="1">IN4F17</strain>
        <tissue evidence="1">Whole Body</tissue>
    </source>
</reference>
<evidence type="ECO:0000313" key="1">
    <source>
        <dbReference type="EMBL" id="UYV69548.1"/>
    </source>
</evidence>
<dbReference type="Gene3D" id="3.30.420.10">
    <property type="entry name" value="Ribonuclease H-like superfamily/Ribonuclease H"/>
    <property type="match status" value="1"/>
</dbReference>
<keyword evidence="2" id="KW-1185">Reference proteome</keyword>
<dbReference type="InterPro" id="IPR036397">
    <property type="entry name" value="RNaseH_sf"/>
</dbReference>
<dbReference type="PANTHER" id="PTHR47326">
    <property type="entry name" value="TRANSPOSABLE ELEMENT TC3 TRANSPOSASE-LIKE PROTEIN"/>
    <property type="match status" value="1"/>
</dbReference>
<dbReference type="EMBL" id="CP092868">
    <property type="protein sequence ID" value="UYV69548.1"/>
    <property type="molecule type" value="Genomic_DNA"/>
</dbReference>
<proteinExistence type="predicted"/>
<evidence type="ECO:0000313" key="2">
    <source>
        <dbReference type="Proteomes" id="UP001235939"/>
    </source>
</evidence>
<gene>
    <name evidence="1" type="ORF">LAZ67_6003943</name>
</gene>
<name>A0ABY6KLN0_9ARAC</name>
<accession>A0ABY6KLN0</accession>
<organism evidence="1 2">
    <name type="scientific">Cordylochernes scorpioides</name>
    <dbReference type="NCBI Taxonomy" id="51811"/>
    <lineage>
        <taxon>Eukaryota</taxon>
        <taxon>Metazoa</taxon>
        <taxon>Ecdysozoa</taxon>
        <taxon>Arthropoda</taxon>
        <taxon>Chelicerata</taxon>
        <taxon>Arachnida</taxon>
        <taxon>Pseudoscorpiones</taxon>
        <taxon>Cheliferoidea</taxon>
        <taxon>Chernetidae</taxon>
        <taxon>Cordylochernes</taxon>
    </lineage>
</organism>
<evidence type="ECO:0008006" key="3">
    <source>
        <dbReference type="Google" id="ProtNLM"/>
    </source>
</evidence>
<protein>
    <recommendedName>
        <fullName evidence="3">Transposase</fullName>
    </recommendedName>
</protein>
<dbReference type="PANTHER" id="PTHR47326:SF1">
    <property type="entry name" value="HTH PSQ-TYPE DOMAIN-CONTAINING PROTEIN"/>
    <property type="match status" value="1"/>
</dbReference>